<accession>A0A177AQ33</accession>
<dbReference type="GO" id="GO:0006886">
    <property type="term" value="P:intracellular protein transport"/>
    <property type="evidence" value="ECO:0007669"/>
    <property type="project" value="InterPro"/>
</dbReference>
<dbReference type="InterPro" id="IPR018240">
    <property type="entry name" value="Clathrin_mu_CS"/>
</dbReference>
<dbReference type="AlphaFoldDB" id="A0A177AQ33"/>
<dbReference type="SUPFAM" id="SSF49447">
    <property type="entry name" value="Second domain of Mu2 adaptin subunit (ap50) of ap2 adaptor"/>
    <property type="match status" value="1"/>
</dbReference>
<dbReference type="GO" id="GO:0016192">
    <property type="term" value="P:vesicle-mediated transport"/>
    <property type="evidence" value="ECO:0007669"/>
    <property type="project" value="InterPro"/>
</dbReference>
<evidence type="ECO:0000313" key="7">
    <source>
        <dbReference type="Proteomes" id="UP000078046"/>
    </source>
</evidence>
<dbReference type="PRINTS" id="PR00314">
    <property type="entry name" value="CLATHRINADPT"/>
</dbReference>
<evidence type="ECO:0000259" key="5">
    <source>
        <dbReference type="PROSITE" id="PS51072"/>
    </source>
</evidence>
<dbReference type="GO" id="GO:0012505">
    <property type="term" value="C:endomembrane system"/>
    <property type="evidence" value="ECO:0007669"/>
    <property type="project" value="UniProtKB-SubCell"/>
</dbReference>
<dbReference type="InterPro" id="IPR028565">
    <property type="entry name" value="MHD"/>
</dbReference>
<keyword evidence="3" id="KW-0653">Protein transport</keyword>
<feature type="non-terminal residue" evidence="6">
    <location>
        <position position="142"/>
    </location>
</feature>
<dbReference type="InterPro" id="IPR036168">
    <property type="entry name" value="AP2_Mu_C_sf"/>
</dbReference>
<evidence type="ECO:0000256" key="1">
    <source>
        <dbReference type="ARBA" id="ARBA00004308"/>
    </source>
</evidence>
<dbReference type="EMBL" id="LWCA01002105">
    <property type="protein sequence ID" value="OAF64127.1"/>
    <property type="molecule type" value="Genomic_DNA"/>
</dbReference>
<dbReference type="InterPro" id="IPR050431">
    <property type="entry name" value="Adaptor_comp_med_subunit"/>
</dbReference>
<organism evidence="6 7">
    <name type="scientific">Intoshia linei</name>
    <dbReference type="NCBI Taxonomy" id="1819745"/>
    <lineage>
        <taxon>Eukaryota</taxon>
        <taxon>Metazoa</taxon>
        <taxon>Spiralia</taxon>
        <taxon>Lophotrochozoa</taxon>
        <taxon>Mesozoa</taxon>
        <taxon>Orthonectida</taxon>
        <taxon>Rhopaluridae</taxon>
        <taxon>Intoshia</taxon>
    </lineage>
</organism>
<dbReference type="PROSITE" id="PS51072">
    <property type="entry name" value="MHD"/>
    <property type="match status" value="1"/>
</dbReference>
<evidence type="ECO:0000256" key="4">
    <source>
        <dbReference type="ARBA" id="ARBA00023136"/>
    </source>
</evidence>
<keyword evidence="4" id="KW-0472">Membrane</keyword>
<dbReference type="Pfam" id="PF00928">
    <property type="entry name" value="Adap_comp_sub"/>
    <property type="match status" value="1"/>
</dbReference>
<protein>
    <recommendedName>
        <fullName evidence="5">MHD domain-containing protein</fullName>
    </recommendedName>
</protein>
<dbReference type="InterPro" id="IPR001392">
    <property type="entry name" value="Clathrin_mu"/>
</dbReference>
<dbReference type="GO" id="GO:0030131">
    <property type="term" value="C:clathrin adaptor complex"/>
    <property type="evidence" value="ECO:0007669"/>
    <property type="project" value="InterPro"/>
</dbReference>
<dbReference type="Gene3D" id="2.60.40.1170">
    <property type="entry name" value="Mu homology domain, subdomain B"/>
    <property type="match status" value="1"/>
</dbReference>
<dbReference type="PROSITE" id="PS00990">
    <property type="entry name" value="CLAT_ADAPTOR_M_1"/>
    <property type="match status" value="1"/>
</dbReference>
<comment type="subcellular location">
    <subcellularLocation>
        <location evidence="1">Endomembrane system</location>
    </subcellularLocation>
</comment>
<evidence type="ECO:0000256" key="2">
    <source>
        <dbReference type="ARBA" id="ARBA00022448"/>
    </source>
</evidence>
<sequence length="142" mass="16297">MLRFITQKGFFNDIEKLPTIPAAVTAAVSWRKPGIYYPNNEILFDVLESINTLIDSQGRILQHEVVGKVLMNCHLSGMPMISIRFNDRIKKNNHSQGKLPFELEGIKFHQCVRLSDYSKSENILCIPPDGESELMTYKIRIM</sequence>
<reference evidence="6 7" key="1">
    <citation type="submission" date="2016-04" db="EMBL/GenBank/DDBJ databases">
        <title>The genome of Intoshia linei affirms orthonectids as highly simplified spiralians.</title>
        <authorList>
            <person name="Mikhailov K.V."/>
            <person name="Slusarev G.S."/>
            <person name="Nikitin M.A."/>
            <person name="Logacheva M.D."/>
            <person name="Penin A."/>
            <person name="Aleoshin V."/>
            <person name="Panchin Y.V."/>
        </authorList>
    </citation>
    <scope>NUCLEOTIDE SEQUENCE [LARGE SCALE GENOMIC DNA]</scope>
    <source>
        <strain evidence="6">Intl2013</strain>
        <tissue evidence="6">Whole animal</tissue>
    </source>
</reference>
<evidence type="ECO:0000313" key="6">
    <source>
        <dbReference type="EMBL" id="OAF64127.1"/>
    </source>
</evidence>
<dbReference type="PANTHER" id="PTHR10529">
    <property type="entry name" value="AP COMPLEX SUBUNIT MU"/>
    <property type="match status" value="1"/>
</dbReference>
<dbReference type="OrthoDB" id="10259133at2759"/>
<dbReference type="Proteomes" id="UP000078046">
    <property type="component" value="Unassembled WGS sequence"/>
</dbReference>
<comment type="caution">
    <text evidence="6">The sequence shown here is derived from an EMBL/GenBank/DDBJ whole genome shotgun (WGS) entry which is preliminary data.</text>
</comment>
<keyword evidence="2" id="KW-0813">Transport</keyword>
<proteinExistence type="predicted"/>
<keyword evidence="7" id="KW-1185">Reference proteome</keyword>
<feature type="domain" description="MHD" evidence="5">
    <location>
        <begin position="39"/>
        <end position="142"/>
    </location>
</feature>
<name>A0A177AQ33_9BILA</name>
<gene>
    <name evidence="6" type="ORF">A3Q56_08162</name>
</gene>
<evidence type="ECO:0000256" key="3">
    <source>
        <dbReference type="ARBA" id="ARBA00022927"/>
    </source>
</evidence>